<evidence type="ECO:0000313" key="4">
    <source>
        <dbReference type="Proteomes" id="UP000655225"/>
    </source>
</evidence>
<dbReference type="OrthoDB" id="1878267at2759"/>
<dbReference type="AlphaFoldDB" id="A0A835DI24"/>
<evidence type="ECO:0000256" key="2">
    <source>
        <dbReference type="SAM" id="MobiDB-lite"/>
    </source>
</evidence>
<dbReference type="InterPro" id="IPR044759">
    <property type="entry name" value="bZIP_RF2"/>
</dbReference>
<gene>
    <name evidence="3" type="ORF">HHK36_009130</name>
</gene>
<dbReference type="PANTHER" id="PTHR46835">
    <property type="entry name" value="BASIC-LEUCINE ZIPPER (BZIP) TRANSCRIPTION FACTOR FAMILY PROTEIN-RELATED"/>
    <property type="match status" value="1"/>
</dbReference>
<protein>
    <submittedName>
        <fullName evidence="3">Uncharacterized protein</fullName>
    </submittedName>
</protein>
<dbReference type="Proteomes" id="UP000655225">
    <property type="component" value="Unassembled WGS sequence"/>
</dbReference>
<dbReference type="GO" id="GO:0005634">
    <property type="term" value="C:nucleus"/>
    <property type="evidence" value="ECO:0007669"/>
    <property type="project" value="UniProtKB-ARBA"/>
</dbReference>
<reference evidence="3 4" key="1">
    <citation type="submission" date="2020-04" db="EMBL/GenBank/DDBJ databases">
        <title>Plant Genome Project.</title>
        <authorList>
            <person name="Zhang R.-G."/>
        </authorList>
    </citation>
    <scope>NUCLEOTIDE SEQUENCE [LARGE SCALE GENOMIC DNA]</scope>
    <source>
        <strain evidence="3">YNK0</strain>
        <tissue evidence="3">Leaf</tissue>
    </source>
</reference>
<keyword evidence="4" id="KW-1185">Reference proteome</keyword>
<keyword evidence="1" id="KW-0175">Coiled coil</keyword>
<evidence type="ECO:0000256" key="1">
    <source>
        <dbReference type="SAM" id="Coils"/>
    </source>
</evidence>
<dbReference type="GO" id="GO:0003700">
    <property type="term" value="F:DNA-binding transcription factor activity"/>
    <property type="evidence" value="ECO:0007669"/>
    <property type="project" value="InterPro"/>
</dbReference>
<accession>A0A835DI24</accession>
<feature type="coiled-coil region" evidence="1">
    <location>
        <begin position="331"/>
        <end position="379"/>
    </location>
</feature>
<feature type="region of interest" description="Disordered" evidence="2">
    <location>
        <begin position="114"/>
        <end position="145"/>
    </location>
</feature>
<name>A0A835DI24_TETSI</name>
<comment type="caution">
    <text evidence="3">The sequence shown here is derived from an EMBL/GenBank/DDBJ whole genome shotgun (WGS) entry which is preliminary data.</text>
</comment>
<evidence type="ECO:0000313" key="3">
    <source>
        <dbReference type="EMBL" id="KAF8404248.1"/>
    </source>
</evidence>
<dbReference type="PANTHER" id="PTHR46835:SF3">
    <property type="entry name" value="BASIC-LEUCINE ZIPPER (BZIP) TRANSCRIPTION FACTOR FAMILY PROTEIN"/>
    <property type="match status" value="1"/>
</dbReference>
<proteinExistence type="predicted"/>
<dbReference type="CDD" id="cd14703">
    <property type="entry name" value="bZIP_plant_RF2"/>
    <property type="match status" value="1"/>
</dbReference>
<sequence>MLTGGPNPDPDSIKINVDRAALLNLQAAGAAVVLNQLDGLFGKFERRVDDPDHTVKEICEIEVFHVMERTDCAYAMANSKWSSNLRNLPYAGKQSQLPPKSPFPSISPSYADYGSSPAVGSKGIPKPREGHRHHQRTSSESFLVDEQPSWLEELLDEPETPVRRGGHRRSSSDSFAYLDAANASNIDYVAQDEFKLKNITGPIWGSQDFDHYKDAMHATFNTEPDSFRKLKNRAWESSLNSVTYPSGLLSARDITFLQSSGSSCAPQEPDRVLSAATGKQDQNEFGSHDLLDGSYERRDDFYAKPSAVETDPKHSKQQFAQRSRVRKLHYIADLERNVEALQAKGFEVSAELGFQDKQNLILSMENKALKQRLDSLAQEQLIKHFRVKTFCLMHLTTLVAKGLVSMKWDQAVPNVI</sequence>
<dbReference type="OMA" id="NAIQHHR"/>
<dbReference type="InterPro" id="IPR044797">
    <property type="entry name" value="At4g06598-like"/>
</dbReference>
<organism evidence="3 4">
    <name type="scientific">Tetracentron sinense</name>
    <name type="common">Spur-leaf</name>
    <dbReference type="NCBI Taxonomy" id="13715"/>
    <lineage>
        <taxon>Eukaryota</taxon>
        <taxon>Viridiplantae</taxon>
        <taxon>Streptophyta</taxon>
        <taxon>Embryophyta</taxon>
        <taxon>Tracheophyta</taxon>
        <taxon>Spermatophyta</taxon>
        <taxon>Magnoliopsida</taxon>
        <taxon>Trochodendrales</taxon>
        <taxon>Trochodendraceae</taxon>
        <taxon>Tetracentron</taxon>
    </lineage>
</organism>
<dbReference type="EMBL" id="JABCRI010000006">
    <property type="protein sequence ID" value="KAF8404248.1"/>
    <property type="molecule type" value="Genomic_DNA"/>
</dbReference>